<organism evidence="2">
    <name type="scientific">bioreactor metagenome</name>
    <dbReference type="NCBI Taxonomy" id="1076179"/>
    <lineage>
        <taxon>unclassified sequences</taxon>
        <taxon>metagenomes</taxon>
        <taxon>ecological metagenomes</taxon>
    </lineage>
</organism>
<dbReference type="AlphaFoldDB" id="A0A644ZMF6"/>
<gene>
    <name evidence="2" type="ORF">SDC9_88772</name>
</gene>
<sequence>MFFVCPVYLLHHHNSIVNNQPDGCGNGAQCHDVERAAGSIQHNQSKAQDNRNGDEDGEACFERTQKQDGDRYRQHQSYPKAVADAPYGILYKIGLYVERLNVHIGRQYFF</sequence>
<feature type="region of interest" description="Disordered" evidence="1">
    <location>
        <begin position="38"/>
        <end position="57"/>
    </location>
</feature>
<evidence type="ECO:0000256" key="1">
    <source>
        <dbReference type="SAM" id="MobiDB-lite"/>
    </source>
</evidence>
<comment type="caution">
    <text evidence="2">The sequence shown here is derived from an EMBL/GenBank/DDBJ whole genome shotgun (WGS) entry which is preliminary data.</text>
</comment>
<proteinExistence type="predicted"/>
<feature type="compositionally biased region" description="Basic and acidic residues" evidence="1">
    <location>
        <begin position="48"/>
        <end position="57"/>
    </location>
</feature>
<accession>A0A644ZMF6</accession>
<reference evidence="2" key="1">
    <citation type="submission" date="2019-08" db="EMBL/GenBank/DDBJ databases">
        <authorList>
            <person name="Kucharzyk K."/>
            <person name="Murdoch R.W."/>
            <person name="Higgins S."/>
            <person name="Loffler F."/>
        </authorList>
    </citation>
    <scope>NUCLEOTIDE SEQUENCE</scope>
</reference>
<name>A0A644ZMF6_9ZZZZ</name>
<evidence type="ECO:0000313" key="2">
    <source>
        <dbReference type="EMBL" id="MPM42110.1"/>
    </source>
</evidence>
<dbReference type="EMBL" id="VSSQ01009604">
    <property type="protein sequence ID" value="MPM42110.1"/>
    <property type="molecule type" value="Genomic_DNA"/>
</dbReference>
<protein>
    <submittedName>
        <fullName evidence="2">Uncharacterized protein</fullName>
    </submittedName>
</protein>